<keyword evidence="2 5" id="KW-0547">Nucleotide-binding</keyword>
<dbReference type="Pfam" id="PF01121">
    <property type="entry name" value="CoaE"/>
    <property type="match status" value="1"/>
</dbReference>
<name>A0A419QXT6_9SPHN</name>
<evidence type="ECO:0000256" key="6">
    <source>
        <dbReference type="NCBIfam" id="TIGR00152"/>
    </source>
</evidence>
<protein>
    <recommendedName>
        <fullName evidence="5 6">Dephospho-CoA kinase</fullName>
        <ecNumber evidence="5 6">2.7.1.24</ecNumber>
    </recommendedName>
    <alternativeName>
        <fullName evidence="5">Dephosphocoenzyme A kinase</fullName>
    </alternativeName>
</protein>
<dbReference type="PROSITE" id="PS51219">
    <property type="entry name" value="DPCK"/>
    <property type="match status" value="1"/>
</dbReference>
<dbReference type="UniPathway" id="UPA00241">
    <property type="reaction ID" value="UER00356"/>
</dbReference>
<dbReference type="EC" id="2.7.1.24" evidence="5 6"/>
<dbReference type="CDD" id="cd02022">
    <property type="entry name" value="DPCK"/>
    <property type="match status" value="1"/>
</dbReference>
<keyword evidence="5 7" id="KW-0808">Transferase</keyword>
<keyword evidence="5" id="KW-0963">Cytoplasm</keyword>
<comment type="subcellular location">
    <subcellularLocation>
        <location evidence="5">Cytoplasm</location>
    </subcellularLocation>
</comment>
<dbReference type="GO" id="GO:0015937">
    <property type="term" value="P:coenzyme A biosynthetic process"/>
    <property type="evidence" value="ECO:0007669"/>
    <property type="project" value="UniProtKB-UniRule"/>
</dbReference>
<sequence>MTRPVILGLTGSIGMGKSTVAEMFMELGVPVFDADATVRRLQGPNGALVAAIEAAFPGSTGPAGVRREALGEQVFGDMAALARLEAIVHPAVAEERGAFMIEHAGQPLVVFDIPLLFEKGGAEQVDVVAVVSAPAETQRTRVLARPGMTPEKFAHILSLQVPDAEKRMRADHVIDTGTTLAETRQRVKRLVAALTGR</sequence>
<evidence type="ECO:0000313" key="7">
    <source>
        <dbReference type="EMBL" id="RJX65497.1"/>
    </source>
</evidence>
<dbReference type="HAMAP" id="MF_00376">
    <property type="entry name" value="Dephospho_CoA_kinase"/>
    <property type="match status" value="1"/>
</dbReference>
<proteinExistence type="inferred from homology"/>
<accession>A0A419QXT6</accession>
<dbReference type="PANTHER" id="PTHR10695">
    <property type="entry name" value="DEPHOSPHO-COA KINASE-RELATED"/>
    <property type="match status" value="1"/>
</dbReference>
<gene>
    <name evidence="5" type="primary">coaE</name>
    <name evidence="7" type="ORF">D6858_14345</name>
</gene>
<reference evidence="7 8" key="1">
    <citation type="submission" date="2018-09" db="EMBL/GenBank/DDBJ databases">
        <title>Altererythrobacter sp.Ery1 and Ery12, the genome sequencing of novel strains in genus Alterythrobacter.</title>
        <authorList>
            <person name="Cheng H."/>
            <person name="Wu Y.-H."/>
            <person name="Fang C."/>
            <person name="Xu X.-W."/>
        </authorList>
    </citation>
    <scope>NUCLEOTIDE SEQUENCE [LARGE SCALE GENOMIC DNA]</scope>
    <source>
        <strain evidence="7 8">Ery12</strain>
    </source>
</reference>
<dbReference type="GO" id="GO:0004140">
    <property type="term" value="F:dephospho-CoA kinase activity"/>
    <property type="evidence" value="ECO:0007669"/>
    <property type="project" value="UniProtKB-UniRule"/>
</dbReference>
<dbReference type="InterPro" id="IPR001977">
    <property type="entry name" value="Depp_CoAkinase"/>
</dbReference>
<keyword evidence="3 5" id="KW-0067">ATP-binding</keyword>
<dbReference type="OrthoDB" id="9812943at2"/>
<dbReference type="PANTHER" id="PTHR10695:SF46">
    <property type="entry name" value="BIFUNCTIONAL COENZYME A SYNTHASE-RELATED"/>
    <property type="match status" value="1"/>
</dbReference>
<keyword evidence="4 5" id="KW-0173">Coenzyme A biosynthesis</keyword>
<evidence type="ECO:0000256" key="2">
    <source>
        <dbReference type="ARBA" id="ARBA00022741"/>
    </source>
</evidence>
<evidence type="ECO:0000256" key="5">
    <source>
        <dbReference type="HAMAP-Rule" id="MF_00376"/>
    </source>
</evidence>
<comment type="function">
    <text evidence="5">Catalyzes the phosphorylation of the 3'-hydroxyl group of dephosphocoenzyme A to form coenzyme A.</text>
</comment>
<evidence type="ECO:0000256" key="4">
    <source>
        <dbReference type="ARBA" id="ARBA00022993"/>
    </source>
</evidence>
<dbReference type="GO" id="GO:0005737">
    <property type="term" value="C:cytoplasm"/>
    <property type="evidence" value="ECO:0007669"/>
    <property type="project" value="UniProtKB-SubCell"/>
</dbReference>
<dbReference type="EMBL" id="RAHJ01000022">
    <property type="protein sequence ID" value="RJX65497.1"/>
    <property type="molecule type" value="Genomic_DNA"/>
</dbReference>
<comment type="pathway">
    <text evidence="5">Cofactor biosynthesis; coenzyme A biosynthesis; CoA from (R)-pantothenate: step 5/5.</text>
</comment>
<comment type="caution">
    <text evidence="7">The sequence shown here is derived from an EMBL/GenBank/DDBJ whole genome shotgun (WGS) entry which is preliminary data.</text>
</comment>
<dbReference type="AlphaFoldDB" id="A0A419QXT6"/>
<keyword evidence="8" id="KW-1185">Reference proteome</keyword>
<dbReference type="InterPro" id="IPR027417">
    <property type="entry name" value="P-loop_NTPase"/>
</dbReference>
<keyword evidence="5 7" id="KW-0418">Kinase</keyword>
<dbReference type="Gene3D" id="3.40.50.300">
    <property type="entry name" value="P-loop containing nucleotide triphosphate hydrolases"/>
    <property type="match status" value="1"/>
</dbReference>
<feature type="binding site" evidence="5">
    <location>
        <begin position="14"/>
        <end position="19"/>
    </location>
    <ligand>
        <name>ATP</name>
        <dbReference type="ChEBI" id="CHEBI:30616"/>
    </ligand>
</feature>
<evidence type="ECO:0000256" key="1">
    <source>
        <dbReference type="ARBA" id="ARBA00009018"/>
    </source>
</evidence>
<dbReference type="SUPFAM" id="SSF52540">
    <property type="entry name" value="P-loop containing nucleoside triphosphate hydrolases"/>
    <property type="match status" value="1"/>
</dbReference>
<dbReference type="Proteomes" id="UP000284322">
    <property type="component" value="Unassembled WGS sequence"/>
</dbReference>
<evidence type="ECO:0000313" key="8">
    <source>
        <dbReference type="Proteomes" id="UP000284322"/>
    </source>
</evidence>
<comment type="catalytic activity">
    <reaction evidence="5">
        <text>3'-dephospho-CoA + ATP = ADP + CoA + H(+)</text>
        <dbReference type="Rhea" id="RHEA:18245"/>
        <dbReference type="ChEBI" id="CHEBI:15378"/>
        <dbReference type="ChEBI" id="CHEBI:30616"/>
        <dbReference type="ChEBI" id="CHEBI:57287"/>
        <dbReference type="ChEBI" id="CHEBI:57328"/>
        <dbReference type="ChEBI" id="CHEBI:456216"/>
        <dbReference type="EC" id="2.7.1.24"/>
    </reaction>
</comment>
<organism evidence="7 8">
    <name type="scientific">Tsuneonella suprasediminis</name>
    <dbReference type="NCBI Taxonomy" id="2306996"/>
    <lineage>
        <taxon>Bacteria</taxon>
        <taxon>Pseudomonadati</taxon>
        <taxon>Pseudomonadota</taxon>
        <taxon>Alphaproteobacteria</taxon>
        <taxon>Sphingomonadales</taxon>
        <taxon>Erythrobacteraceae</taxon>
        <taxon>Tsuneonella</taxon>
    </lineage>
</organism>
<dbReference type="GO" id="GO:0005524">
    <property type="term" value="F:ATP binding"/>
    <property type="evidence" value="ECO:0007669"/>
    <property type="project" value="UniProtKB-UniRule"/>
</dbReference>
<comment type="similarity">
    <text evidence="1 5">Belongs to the CoaE family.</text>
</comment>
<evidence type="ECO:0000256" key="3">
    <source>
        <dbReference type="ARBA" id="ARBA00022840"/>
    </source>
</evidence>
<dbReference type="RefSeq" id="WP_120112121.1">
    <property type="nucleotide sequence ID" value="NZ_RAHJ01000022.1"/>
</dbReference>
<dbReference type="NCBIfam" id="TIGR00152">
    <property type="entry name" value="dephospho-CoA kinase"/>
    <property type="match status" value="1"/>
</dbReference>